<evidence type="ECO:0000256" key="1">
    <source>
        <dbReference type="ARBA" id="ARBA00006817"/>
    </source>
</evidence>
<dbReference type="AlphaFoldDB" id="A0A017TG89"/>
<dbReference type="eggNOG" id="COG3832">
    <property type="taxonomic scope" value="Bacteria"/>
</dbReference>
<reference evidence="3 4" key="1">
    <citation type="submission" date="2013-05" db="EMBL/GenBank/DDBJ databases">
        <title>Genome assembly of Chondromyces apiculatus DSM 436.</title>
        <authorList>
            <person name="Sharma G."/>
            <person name="Khatri I."/>
            <person name="Kaur C."/>
            <person name="Mayilraj S."/>
            <person name="Subramanian S."/>
        </authorList>
    </citation>
    <scope>NUCLEOTIDE SEQUENCE [LARGE SCALE GENOMIC DNA]</scope>
    <source>
        <strain evidence="3 4">DSM 436</strain>
    </source>
</reference>
<dbReference type="InterPro" id="IPR023393">
    <property type="entry name" value="START-like_dom_sf"/>
</dbReference>
<feature type="domain" description="Activator of Hsp90 ATPase homologue 1/2-like C-terminal" evidence="2">
    <location>
        <begin position="13"/>
        <end position="148"/>
    </location>
</feature>
<dbReference type="Proteomes" id="UP000019678">
    <property type="component" value="Unassembled WGS sequence"/>
</dbReference>
<dbReference type="EMBL" id="ASRX01000005">
    <property type="protein sequence ID" value="EYF08259.1"/>
    <property type="molecule type" value="Genomic_DNA"/>
</dbReference>
<dbReference type="Gene3D" id="3.30.530.20">
    <property type="match status" value="1"/>
</dbReference>
<evidence type="ECO:0000313" key="4">
    <source>
        <dbReference type="Proteomes" id="UP000019678"/>
    </source>
</evidence>
<dbReference type="STRING" id="1192034.CAP_6020"/>
<sequence>MVTDVIEKQVVLRAPRSRVWKALSNAKEFGSWFGTKLEGGEFTPGAHVQGPITHKGYEHLMWNVTIERVEPEWHLSWRWHPSAIDANVDYSGEPTTLVVFELTEVPEGTLLRVTESGFDRLPPERRAYAFRSNEEGWQIQTENIAKHLGVSSGG</sequence>
<dbReference type="SUPFAM" id="SSF55961">
    <property type="entry name" value="Bet v1-like"/>
    <property type="match status" value="1"/>
</dbReference>
<dbReference type="CDD" id="cd08898">
    <property type="entry name" value="SRPBCC_CalC_Aha1-like_5"/>
    <property type="match status" value="1"/>
</dbReference>
<evidence type="ECO:0000259" key="2">
    <source>
        <dbReference type="Pfam" id="PF08327"/>
    </source>
</evidence>
<comment type="caution">
    <text evidence="3">The sequence shown here is derived from an EMBL/GenBank/DDBJ whole genome shotgun (WGS) entry which is preliminary data.</text>
</comment>
<keyword evidence="4" id="KW-1185">Reference proteome</keyword>
<name>A0A017TG89_9BACT</name>
<accession>A0A017TG89</accession>
<dbReference type="Pfam" id="PF08327">
    <property type="entry name" value="AHSA1"/>
    <property type="match status" value="1"/>
</dbReference>
<gene>
    <name evidence="3" type="ORF">CAP_6020</name>
</gene>
<organism evidence="3 4">
    <name type="scientific">Chondromyces apiculatus DSM 436</name>
    <dbReference type="NCBI Taxonomy" id="1192034"/>
    <lineage>
        <taxon>Bacteria</taxon>
        <taxon>Pseudomonadati</taxon>
        <taxon>Myxococcota</taxon>
        <taxon>Polyangia</taxon>
        <taxon>Polyangiales</taxon>
        <taxon>Polyangiaceae</taxon>
        <taxon>Chondromyces</taxon>
    </lineage>
</organism>
<dbReference type="InterPro" id="IPR013538">
    <property type="entry name" value="ASHA1/2-like_C"/>
</dbReference>
<comment type="similarity">
    <text evidence="1">Belongs to the AHA1 family.</text>
</comment>
<protein>
    <recommendedName>
        <fullName evidence="2">Activator of Hsp90 ATPase homologue 1/2-like C-terminal domain-containing protein</fullName>
    </recommendedName>
</protein>
<proteinExistence type="inferred from homology"/>
<evidence type="ECO:0000313" key="3">
    <source>
        <dbReference type="EMBL" id="EYF08259.1"/>
    </source>
</evidence>